<dbReference type="PATRIC" id="fig|328812.4.peg.1117"/>
<evidence type="ECO:0000313" key="5">
    <source>
        <dbReference type="Proteomes" id="UP000036166"/>
    </source>
</evidence>
<dbReference type="AlphaFoldDB" id="A0A0J6C3H2"/>
<dbReference type="Pfam" id="PF13102">
    <property type="entry name" value="Phage_int_SAM_5"/>
    <property type="match status" value="1"/>
</dbReference>
<sequence>MATISWVIFKHHKKADGTFNPKIRVTHNRSTSYMATNIYTPFVRFKRGSSTGALTNGEVEDSLNNKVSEIRKIVNTNQGGVDQCDNAKQLVEYIERCLNRQNFDIDFITFAREYLSTIPKMGTRETHTTGINMLCHYLIATTGKTKLPIKSLTSKFLGKYDAWLRTDRIIQIKGKTRKFPAMGDNGIANYMVSIQTIFNQARNKYNDYEFDDIVIKGDPFKVYHIPEVKRPPKRSLAKEQLLKVLNYEPRFTWRSDALAHDLFIMSFMLAGMNAVDFYNCTTYKNGRIEYYRTKTTDRKSSGDAFMSVKVRPEIEPLIEKYRDRTGERVFNFYQLYTDYKALNVALCRGFKFISEAIGIPRLQYYCARHSFATIARMKCKKSLDDVAFCLTHSSDHDTTEIYVDPDYSLVDEVVDRVVEYVFKQ</sequence>
<gene>
    <name evidence="4" type="ORF">ACM15_25615</name>
</gene>
<keyword evidence="2" id="KW-0233">DNA recombination</keyword>
<dbReference type="Gene3D" id="1.10.443.10">
    <property type="entry name" value="Intergrase catalytic core"/>
    <property type="match status" value="1"/>
</dbReference>
<evidence type="ECO:0000313" key="4">
    <source>
        <dbReference type="EMBL" id="KMM30871.1"/>
    </source>
</evidence>
<dbReference type="InterPro" id="IPR025269">
    <property type="entry name" value="SAM-like_dom"/>
</dbReference>
<organism evidence="4 5">
    <name type="scientific">Parabacteroides goldsteinii</name>
    <dbReference type="NCBI Taxonomy" id="328812"/>
    <lineage>
        <taxon>Bacteria</taxon>
        <taxon>Pseudomonadati</taxon>
        <taxon>Bacteroidota</taxon>
        <taxon>Bacteroidia</taxon>
        <taxon>Bacteroidales</taxon>
        <taxon>Tannerellaceae</taxon>
        <taxon>Parabacteroides</taxon>
    </lineage>
</organism>
<dbReference type="InterPro" id="IPR010998">
    <property type="entry name" value="Integrase_recombinase_N"/>
</dbReference>
<dbReference type="GO" id="GO:0015074">
    <property type="term" value="P:DNA integration"/>
    <property type="evidence" value="ECO:0007669"/>
    <property type="project" value="InterPro"/>
</dbReference>
<dbReference type="GO" id="GO:0006310">
    <property type="term" value="P:DNA recombination"/>
    <property type="evidence" value="ECO:0007669"/>
    <property type="project" value="UniProtKB-KW"/>
</dbReference>
<feature type="domain" description="Phage integrase SAM-like" evidence="3">
    <location>
        <begin position="107"/>
        <end position="204"/>
    </location>
</feature>
<reference evidence="4 5" key="1">
    <citation type="submission" date="2015-06" db="EMBL/GenBank/DDBJ databases">
        <title>Draft Genome Sequence of Parabacteroides goldsteinii with Putative Novel Metallo-Beta-Lactamases Isolated from a Blood Culture from a Human Patient.</title>
        <authorList>
            <person name="Krogh T.J."/>
            <person name="Agergaard C.N."/>
            <person name="Moller-Jensen J."/>
            <person name="Justesen U.S."/>
        </authorList>
    </citation>
    <scope>NUCLEOTIDE SEQUENCE [LARGE SCALE GENOMIC DNA]</scope>
    <source>
        <strain evidence="4 5">910340</strain>
    </source>
</reference>
<evidence type="ECO:0000259" key="3">
    <source>
        <dbReference type="Pfam" id="PF13102"/>
    </source>
</evidence>
<evidence type="ECO:0000256" key="1">
    <source>
        <dbReference type="ARBA" id="ARBA00023125"/>
    </source>
</evidence>
<keyword evidence="1" id="KW-0238">DNA-binding</keyword>
<dbReference type="GO" id="GO:0003677">
    <property type="term" value="F:DNA binding"/>
    <property type="evidence" value="ECO:0007669"/>
    <property type="project" value="UniProtKB-KW"/>
</dbReference>
<accession>A0A0J6C3H2</accession>
<protein>
    <recommendedName>
        <fullName evidence="3">Phage integrase SAM-like domain-containing protein</fullName>
    </recommendedName>
</protein>
<dbReference type="SUPFAM" id="SSF56349">
    <property type="entry name" value="DNA breaking-rejoining enzymes"/>
    <property type="match status" value="1"/>
</dbReference>
<comment type="caution">
    <text evidence="4">The sequence shown here is derived from an EMBL/GenBank/DDBJ whole genome shotgun (WGS) entry which is preliminary data.</text>
</comment>
<dbReference type="InterPro" id="IPR011010">
    <property type="entry name" value="DNA_brk_join_enz"/>
</dbReference>
<name>A0A0J6C3H2_9BACT</name>
<evidence type="ECO:0000256" key="2">
    <source>
        <dbReference type="ARBA" id="ARBA00023172"/>
    </source>
</evidence>
<dbReference type="RefSeq" id="WP_048317960.1">
    <property type="nucleotide sequence ID" value="NZ_LFJV01000140.1"/>
</dbReference>
<dbReference type="EMBL" id="LFJV01000140">
    <property type="protein sequence ID" value="KMM30871.1"/>
    <property type="molecule type" value="Genomic_DNA"/>
</dbReference>
<proteinExistence type="predicted"/>
<dbReference type="Proteomes" id="UP000036166">
    <property type="component" value="Unassembled WGS sequence"/>
</dbReference>
<dbReference type="Gene3D" id="1.10.150.130">
    <property type="match status" value="1"/>
</dbReference>
<dbReference type="InterPro" id="IPR013762">
    <property type="entry name" value="Integrase-like_cat_sf"/>
</dbReference>